<reference evidence="2" key="1">
    <citation type="journal article" date="2023" name="Proc. Natl. Acad. Sci. U.S.A.">
        <title>Genomic and structural basis for evolution of tropane alkaloid biosynthesis.</title>
        <authorList>
            <person name="Wanga Y.-J."/>
            <person name="Taina T."/>
            <person name="Yua J.-Y."/>
            <person name="Lia J."/>
            <person name="Xua B."/>
            <person name="Chenc J."/>
            <person name="D'Auriad J.C."/>
            <person name="Huanga J.-P."/>
            <person name="Huanga S.-X."/>
        </authorList>
    </citation>
    <scope>NUCLEOTIDE SEQUENCE [LARGE SCALE GENOMIC DNA]</scope>
    <source>
        <strain evidence="2">cv. KIB-2019</strain>
    </source>
</reference>
<comment type="caution">
    <text evidence="1">The sequence shown here is derived from an EMBL/GenBank/DDBJ whole genome shotgun (WGS) entry which is preliminary data.</text>
</comment>
<keyword evidence="2" id="KW-1185">Reference proteome</keyword>
<evidence type="ECO:0000313" key="2">
    <source>
        <dbReference type="Proteomes" id="UP001152561"/>
    </source>
</evidence>
<protein>
    <submittedName>
        <fullName evidence="1">Uncharacterized protein</fullName>
    </submittedName>
</protein>
<dbReference type="AlphaFoldDB" id="A0A9Q1RPC1"/>
<organism evidence="1 2">
    <name type="scientific">Anisodus acutangulus</name>
    <dbReference type="NCBI Taxonomy" id="402998"/>
    <lineage>
        <taxon>Eukaryota</taxon>
        <taxon>Viridiplantae</taxon>
        <taxon>Streptophyta</taxon>
        <taxon>Embryophyta</taxon>
        <taxon>Tracheophyta</taxon>
        <taxon>Spermatophyta</taxon>
        <taxon>Magnoliopsida</taxon>
        <taxon>eudicotyledons</taxon>
        <taxon>Gunneridae</taxon>
        <taxon>Pentapetalae</taxon>
        <taxon>asterids</taxon>
        <taxon>lamiids</taxon>
        <taxon>Solanales</taxon>
        <taxon>Solanaceae</taxon>
        <taxon>Solanoideae</taxon>
        <taxon>Hyoscyameae</taxon>
        <taxon>Anisodus</taxon>
    </lineage>
</organism>
<evidence type="ECO:0000313" key="1">
    <source>
        <dbReference type="EMBL" id="KAJ8565866.1"/>
    </source>
</evidence>
<dbReference type="Proteomes" id="UP001152561">
    <property type="component" value="Unassembled WGS sequence"/>
</dbReference>
<accession>A0A9Q1RPC1</accession>
<name>A0A9Q1RPC1_9SOLA</name>
<gene>
    <name evidence="1" type="ORF">K7X08_008442</name>
</gene>
<dbReference type="OrthoDB" id="10256233at2759"/>
<sequence>MPPSQICGMQQRGGNPMLLSLLQTDSPESAIIFVTEQQSEKSKKTGSAPTTLLVDFLRSCGRFSDVSLLEEDMNFNQQAASLSVSYAEMLLLSGGLSF</sequence>
<dbReference type="EMBL" id="JAJAGQ010000004">
    <property type="protein sequence ID" value="KAJ8565866.1"/>
    <property type="molecule type" value="Genomic_DNA"/>
</dbReference>
<proteinExistence type="predicted"/>